<evidence type="ECO:0000259" key="3">
    <source>
        <dbReference type="Pfam" id="PF13966"/>
    </source>
</evidence>
<keyword evidence="6" id="KW-1185">Reference proteome</keyword>
<dbReference type="EMBL" id="UZAU01000371">
    <property type="status" value="NOT_ANNOTATED_CDS"/>
    <property type="molecule type" value="Genomic_DNA"/>
</dbReference>
<dbReference type="InterPro" id="IPR012337">
    <property type="entry name" value="RNaseH-like_sf"/>
</dbReference>
<evidence type="ECO:0000313" key="6">
    <source>
        <dbReference type="Proteomes" id="UP000596661"/>
    </source>
</evidence>
<dbReference type="InterPro" id="IPR002156">
    <property type="entry name" value="RNaseH_domain"/>
</dbReference>
<dbReference type="Gene3D" id="3.30.420.10">
    <property type="entry name" value="Ribonuclease H-like superfamily/Ribonuclease H"/>
    <property type="match status" value="1"/>
</dbReference>
<dbReference type="InterPro" id="IPR026960">
    <property type="entry name" value="RVT-Znf"/>
</dbReference>
<dbReference type="InterPro" id="IPR044730">
    <property type="entry name" value="RNase_H-like_dom_plant"/>
</dbReference>
<reference evidence="5" key="1">
    <citation type="submission" date="2018-11" db="EMBL/GenBank/DDBJ databases">
        <authorList>
            <person name="Grassa J C."/>
        </authorList>
    </citation>
    <scope>NUCLEOTIDE SEQUENCE [LARGE SCALE GENOMIC DNA]</scope>
</reference>
<evidence type="ECO:0000259" key="4">
    <source>
        <dbReference type="Pfam" id="PF14392"/>
    </source>
</evidence>
<protein>
    <submittedName>
        <fullName evidence="5">Uncharacterized protein</fullName>
    </submittedName>
</protein>
<reference evidence="5" key="2">
    <citation type="submission" date="2021-03" db="UniProtKB">
        <authorList>
            <consortium name="EnsemblPlants"/>
        </authorList>
    </citation>
    <scope>IDENTIFICATION</scope>
</reference>
<dbReference type="Proteomes" id="UP000596661">
    <property type="component" value="Chromosome 4"/>
</dbReference>
<dbReference type="Pfam" id="PF14392">
    <property type="entry name" value="zf-CCHC_4"/>
    <property type="match status" value="1"/>
</dbReference>
<dbReference type="SUPFAM" id="SSF53098">
    <property type="entry name" value="Ribonuclease H-like"/>
    <property type="match status" value="1"/>
</dbReference>
<evidence type="ECO:0000313" key="5">
    <source>
        <dbReference type="EnsemblPlants" id="cds.evm.model.04.1013"/>
    </source>
</evidence>
<name>A0A803PBD0_CANSA</name>
<feature type="domain" description="RNase H type-1" evidence="2">
    <location>
        <begin position="648"/>
        <end position="770"/>
    </location>
</feature>
<dbReference type="CDD" id="cd06222">
    <property type="entry name" value="RNase_H_like"/>
    <property type="match status" value="1"/>
</dbReference>
<evidence type="ECO:0000256" key="1">
    <source>
        <dbReference type="SAM" id="MobiDB-lite"/>
    </source>
</evidence>
<dbReference type="InterPro" id="IPR025836">
    <property type="entry name" value="Zn_knuckle_CX2CX4HX4C"/>
</dbReference>
<feature type="region of interest" description="Disordered" evidence="1">
    <location>
        <begin position="178"/>
        <end position="216"/>
    </location>
</feature>
<proteinExistence type="predicted"/>
<dbReference type="PANTHER" id="PTHR47074:SF48">
    <property type="entry name" value="POLYNUCLEOTIDYL TRANSFERASE, RIBONUCLEASE H-LIKE SUPERFAMILY PROTEIN"/>
    <property type="match status" value="1"/>
</dbReference>
<feature type="domain" description="Reverse transcriptase zinc-binding" evidence="3">
    <location>
        <begin position="434"/>
        <end position="503"/>
    </location>
</feature>
<dbReference type="AlphaFoldDB" id="A0A803PBD0"/>
<dbReference type="PANTHER" id="PTHR47074">
    <property type="entry name" value="BNAC02G40300D PROTEIN"/>
    <property type="match status" value="1"/>
</dbReference>
<dbReference type="Pfam" id="PF13966">
    <property type="entry name" value="zf-RVT"/>
    <property type="match status" value="1"/>
</dbReference>
<dbReference type="GO" id="GO:0004523">
    <property type="term" value="F:RNA-DNA hybrid ribonuclease activity"/>
    <property type="evidence" value="ECO:0007669"/>
    <property type="project" value="InterPro"/>
</dbReference>
<dbReference type="InterPro" id="IPR052929">
    <property type="entry name" value="RNase_H-like_EbsB-rel"/>
</dbReference>
<dbReference type="Pfam" id="PF13456">
    <property type="entry name" value="RVT_3"/>
    <property type="match status" value="1"/>
</dbReference>
<dbReference type="GO" id="GO:0003676">
    <property type="term" value="F:nucleic acid binding"/>
    <property type="evidence" value="ECO:0007669"/>
    <property type="project" value="InterPro"/>
</dbReference>
<feature type="domain" description="Zinc knuckle CX2CX4HX4C" evidence="4">
    <location>
        <begin position="81"/>
        <end position="114"/>
    </location>
</feature>
<sequence length="791" mass="89051">MALIMEPWHFQNHHIVLREPCALQEVTEDSLHQSPFWIQLHRLPFLSKSKAIAMWAGNIVGSYLDVDEDSLNEGKMARIRDSRDEFWVEFRYERLPEFCFECGIIGHPFEHCPKFLDQLYNGQEPSLEYGPERMGAPLPSSGYDRYRTDFFKGNAWPLMTRLARKSFAAVLPRLDDRPNPHPYNLTVTESSSPPAMNPPHQSSYTTYSASSHNTSHDPSVIPFPSYLPISLPSSATNSPPSFATYPPQTNLHYSPHPTINSSSMKQKAIMTDSIANSIPFSDITNTMSHNIGFFTNNIASQSVDGSSLGQFSASKRPIESESLRKFLKRCRSQNNGQLVPPATTDLSSASVLSGSGADVCCNSQPWIPGSSNFKPLLFLSNDHDVKVADFITHSRLWDVPKLQQFFSPPDVDRILSIPLSLFPCDDVLLWHYTSTSLYTYFWGLKLPSKIRIFAWRAYHEALPTAATLQHRHISSTPQCPLCQMHLETINHVFFWCNRARQVWRNWESNINWHLSKTCSFSDFLVYVSSLLQSDKVELFITILWCIWKARNADTHSKTPKSAMQIWQFANNYIAEYKKAQSSHHHTILSFNGSPADAQNITAPTGASSQPLSAAFSPEPLPHDFVPQSRVSPAKPKWLARPSGRLKLNTDAAVNVNTGIFRLAAILRDSNGDILAAMVEPMKGCVKTEEMEALAVAWSLKLLLTLRLSVDFVETDSLLVVNGLKSQSKGLSSFYVILNDITFLLSNFPRAQISHVYRSANNKAHLLAKFALTVDSDCTWLEEVPPPLRTVM</sequence>
<evidence type="ECO:0000259" key="2">
    <source>
        <dbReference type="Pfam" id="PF13456"/>
    </source>
</evidence>
<feature type="compositionally biased region" description="Polar residues" evidence="1">
    <location>
        <begin position="185"/>
        <end position="216"/>
    </location>
</feature>
<accession>A0A803PBD0</accession>
<dbReference type="Gramene" id="evm.model.04.1013">
    <property type="protein sequence ID" value="cds.evm.model.04.1013"/>
    <property type="gene ID" value="evm.TU.04.1013"/>
</dbReference>
<organism evidence="5 6">
    <name type="scientific">Cannabis sativa</name>
    <name type="common">Hemp</name>
    <name type="synonym">Marijuana</name>
    <dbReference type="NCBI Taxonomy" id="3483"/>
    <lineage>
        <taxon>Eukaryota</taxon>
        <taxon>Viridiplantae</taxon>
        <taxon>Streptophyta</taxon>
        <taxon>Embryophyta</taxon>
        <taxon>Tracheophyta</taxon>
        <taxon>Spermatophyta</taxon>
        <taxon>Magnoliopsida</taxon>
        <taxon>eudicotyledons</taxon>
        <taxon>Gunneridae</taxon>
        <taxon>Pentapetalae</taxon>
        <taxon>rosids</taxon>
        <taxon>fabids</taxon>
        <taxon>Rosales</taxon>
        <taxon>Cannabaceae</taxon>
        <taxon>Cannabis</taxon>
    </lineage>
</organism>
<dbReference type="EnsemblPlants" id="evm.model.04.1013">
    <property type="protein sequence ID" value="cds.evm.model.04.1013"/>
    <property type="gene ID" value="evm.TU.04.1013"/>
</dbReference>
<dbReference type="InterPro" id="IPR036397">
    <property type="entry name" value="RNaseH_sf"/>
</dbReference>